<evidence type="ECO:0000313" key="5">
    <source>
        <dbReference type="Proteomes" id="UP000834106"/>
    </source>
</evidence>
<evidence type="ECO:0008006" key="6">
    <source>
        <dbReference type="Google" id="ProtNLM"/>
    </source>
</evidence>
<accession>A0AAD2A7L4</accession>
<dbReference type="PROSITE" id="PS51375">
    <property type="entry name" value="PPR"/>
    <property type="match status" value="1"/>
</dbReference>
<dbReference type="EMBL" id="OU503054">
    <property type="protein sequence ID" value="CAI9782464.1"/>
    <property type="molecule type" value="Genomic_DNA"/>
</dbReference>
<dbReference type="AlphaFoldDB" id="A0AAD2A7L4"/>
<name>A0AAD2A7L4_9LAMI</name>
<dbReference type="Gene3D" id="1.25.40.10">
    <property type="entry name" value="Tetratricopeptide repeat domain"/>
    <property type="match status" value="2"/>
</dbReference>
<keyword evidence="2" id="KW-0677">Repeat</keyword>
<feature type="repeat" description="PPR" evidence="3">
    <location>
        <begin position="51"/>
        <end position="85"/>
    </location>
</feature>
<dbReference type="Proteomes" id="UP000834106">
    <property type="component" value="Chromosome 19"/>
</dbReference>
<evidence type="ECO:0000256" key="3">
    <source>
        <dbReference type="PROSITE-ProRule" id="PRU00708"/>
    </source>
</evidence>
<dbReference type="InterPro" id="IPR011990">
    <property type="entry name" value="TPR-like_helical_dom_sf"/>
</dbReference>
<reference evidence="4" key="1">
    <citation type="submission" date="2023-05" db="EMBL/GenBank/DDBJ databases">
        <authorList>
            <person name="Huff M."/>
        </authorList>
    </citation>
    <scope>NUCLEOTIDE SEQUENCE</scope>
</reference>
<sequence>MFRKNPLLDRIFEILRAHDESAVDSALSRFNLHLAEALVLDNYMKRRYVHKVRFYNTLVIGYAVAGKSEVALELFGRMRFQGMDLDTFAYHVLLNSLVEEGYFDVVEMVAKQIRVQEIQNEVTNSIMMKSFCKQNELERAENYLRGLVGDNGMGLSRAAGVDLDTFAYHVLLNSLVEEGYFDVVEMVAKRIRVQAIQNEVTNSIMMKSYCKQTELERAENYLRGNQFEKAALLVGDIGMGLMRAAVGIFVDAVCKDYQFEKAALLIEEFHKMNLVSMEYAYSVWIRDLVNAGKLDGALEFLKDKQSVEGYVPDFFVVTH</sequence>
<evidence type="ECO:0000256" key="2">
    <source>
        <dbReference type="ARBA" id="ARBA00022737"/>
    </source>
</evidence>
<dbReference type="PANTHER" id="PTHR46128">
    <property type="entry name" value="MITOCHONDRIAL GROUP I INTRON SPLICING FACTOR CCM1"/>
    <property type="match status" value="1"/>
</dbReference>
<comment type="similarity">
    <text evidence="1">Belongs to the PPR family. P subfamily.</text>
</comment>
<evidence type="ECO:0000313" key="4">
    <source>
        <dbReference type="EMBL" id="CAI9782464.1"/>
    </source>
</evidence>
<dbReference type="PANTHER" id="PTHR46128:SF211">
    <property type="entry name" value="PENTACOTRIPEPTIDE-REPEAT REGION OF PRORP DOMAIN-CONTAINING PROTEIN"/>
    <property type="match status" value="1"/>
</dbReference>
<protein>
    <recommendedName>
        <fullName evidence="6">Pentatricopeptide repeat-containing protein</fullName>
    </recommendedName>
</protein>
<dbReference type="NCBIfam" id="TIGR00756">
    <property type="entry name" value="PPR"/>
    <property type="match status" value="1"/>
</dbReference>
<dbReference type="InterPro" id="IPR050872">
    <property type="entry name" value="PPR_P_subfamily"/>
</dbReference>
<gene>
    <name evidence="4" type="ORF">FPE_LOCUS29894</name>
</gene>
<organism evidence="4 5">
    <name type="scientific">Fraxinus pennsylvanica</name>
    <dbReference type="NCBI Taxonomy" id="56036"/>
    <lineage>
        <taxon>Eukaryota</taxon>
        <taxon>Viridiplantae</taxon>
        <taxon>Streptophyta</taxon>
        <taxon>Embryophyta</taxon>
        <taxon>Tracheophyta</taxon>
        <taxon>Spermatophyta</taxon>
        <taxon>Magnoliopsida</taxon>
        <taxon>eudicotyledons</taxon>
        <taxon>Gunneridae</taxon>
        <taxon>Pentapetalae</taxon>
        <taxon>asterids</taxon>
        <taxon>lamiids</taxon>
        <taxon>Lamiales</taxon>
        <taxon>Oleaceae</taxon>
        <taxon>Oleeae</taxon>
        <taxon>Fraxinus</taxon>
    </lineage>
</organism>
<keyword evidence="5" id="KW-1185">Reference proteome</keyword>
<evidence type="ECO:0000256" key="1">
    <source>
        <dbReference type="ARBA" id="ARBA00007626"/>
    </source>
</evidence>
<proteinExistence type="inferred from homology"/>
<dbReference type="Pfam" id="PF01535">
    <property type="entry name" value="PPR"/>
    <property type="match status" value="2"/>
</dbReference>
<dbReference type="InterPro" id="IPR002885">
    <property type="entry name" value="PPR_rpt"/>
</dbReference>